<gene>
    <name evidence="2" type="ORF">R4I43_22245</name>
</gene>
<dbReference type="InterPro" id="IPR045641">
    <property type="entry name" value="SrpI-like"/>
</dbReference>
<dbReference type="NCBIfam" id="NF041163">
    <property type="entry name" value="encap_f2b"/>
    <property type="match status" value="1"/>
</dbReference>
<dbReference type="CDD" id="cd00038">
    <property type="entry name" value="CAP_ED"/>
    <property type="match status" value="1"/>
</dbReference>
<organism evidence="2 3">
    <name type="scientific">Saccharopolyspora mangrovi</name>
    <dbReference type="NCBI Taxonomy" id="3082379"/>
    <lineage>
        <taxon>Bacteria</taxon>
        <taxon>Bacillati</taxon>
        <taxon>Actinomycetota</taxon>
        <taxon>Actinomycetes</taxon>
        <taxon>Pseudonocardiales</taxon>
        <taxon>Pseudonocardiaceae</taxon>
        <taxon>Saccharopolyspora</taxon>
    </lineage>
</organism>
<dbReference type="InterPro" id="IPR050397">
    <property type="entry name" value="Env_Response_Regulators"/>
</dbReference>
<dbReference type="PANTHER" id="PTHR24567:SF74">
    <property type="entry name" value="HTH-TYPE TRANSCRIPTIONAL REGULATOR ARCR"/>
    <property type="match status" value="1"/>
</dbReference>
<evidence type="ECO:0000313" key="3">
    <source>
        <dbReference type="Proteomes" id="UP001327093"/>
    </source>
</evidence>
<dbReference type="InterPro" id="IPR049817">
    <property type="entry name" value="Encap_f2b"/>
</dbReference>
<dbReference type="InterPro" id="IPR014710">
    <property type="entry name" value="RmlC-like_jellyroll"/>
</dbReference>
<feature type="domain" description="Cyclic nucleotide-binding" evidence="1">
    <location>
        <begin position="98"/>
        <end position="201"/>
    </location>
</feature>
<dbReference type="PANTHER" id="PTHR24567">
    <property type="entry name" value="CRP FAMILY TRANSCRIPTIONAL REGULATORY PROTEIN"/>
    <property type="match status" value="1"/>
</dbReference>
<dbReference type="Proteomes" id="UP001327093">
    <property type="component" value="Unassembled WGS sequence"/>
</dbReference>
<dbReference type="RefSeq" id="WP_324267616.1">
    <property type="nucleotide sequence ID" value="NZ_JAWLNX010000016.1"/>
</dbReference>
<dbReference type="InterPro" id="IPR000595">
    <property type="entry name" value="cNMP-bd_dom"/>
</dbReference>
<comment type="caution">
    <text evidence="2">The sequence shown here is derived from an EMBL/GenBank/DDBJ whole genome shotgun (WGS) entry which is preliminary data.</text>
</comment>
<accession>A0ABU6AF17</accession>
<dbReference type="PROSITE" id="PS00888">
    <property type="entry name" value="CNMP_BINDING_1"/>
    <property type="match status" value="1"/>
</dbReference>
<protein>
    <submittedName>
        <fullName evidence="2">Family 2B encapsulin nanocompartment shell protein</fullName>
    </submittedName>
</protein>
<sequence>MPDTEASNFNGSGEGQAQLSLGTAAARNLSTTTKTPPQMQGITSRWLVRLLPWVQARGGAYRVNRRLSYALGDGRVTCTNTGADVRVVPAELCELPLLRDFDDTDVLDALAGRFEQRRYDPGNVIVESGQAAERVVVIAHGKVNQLGAGEYGEQTSLGVHADGEFFGAQVLTGDQSAWEYTLKAVTPCTVLTLSRQAFQEIADRSESLRAQVERVRSEPQRAHNPDGEAAIDVASGHTGEPDIPGTFVDYEIQPREYELSVAQTVLRVHSRVADLYNEPMDQVEQQLRLTIEELRERQEHELVNNREFGLLNNADLRQRIHTRDGAPTPDDMDELLATVWKDPGFFLAHPRAIAAFGRECSRRGLYPQSVDVGGHQVPAWRGVPIFPCNKIPVSATRTTSIMLMRTGEQNQGVVGLHQTGIPDEYEPGLSVRFMGISEKAIISYLVSTYFSAAVLVPDALGVLEHVELGREG</sequence>
<keyword evidence="3" id="KW-1185">Reference proteome</keyword>
<evidence type="ECO:0000259" key="1">
    <source>
        <dbReference type="PROSITE" id="PS50042"/>
    </source>
</evidence>
<reference evidence="2 3" key="1">
    <citation type="submission" date="2023-10" db="EMBL/GenBank/DDBJ databases">
        <title>Saccharopolyspora sp. nov., isolated from mangrove soil.</title>
        <authorList>
            <person name="Lu Y."/>
            <person name="Liu W."/>
        </authorList>
    </citation>
    <scope>NUCLEOTIDE SEQUENCE [LARGE SCALE GENOMIC DNA]</scope>
    <source>
        <strain evidence="2 3">S2-29</strain>
    </source>
</reference>
<dbReference type="Pfam" id="PF19307">
    <property type="entry name" value="SrpI-like"/>
    <property type="match status" value="1"/>
</dbReference>
<dbReference type="InterPro" id="IPR018490">
    <property type="entry name" value="cNMP-bd_dom_sf"/>
</dbReference>
<dbReference type="InterPro" id="IPR018488">
    <property type="entry name" value="cNMP-bd_CS"/>
</dbReference>
<proteinExistence type="predicted"/>
<name>A0ABU6AF17_9PSEU</name>
<evidence type="ECO:0000313" key="2">
    <source>
        <dbReference type="EMBL" id="MEB3370132.1"/>
    </source>
</evidence>
<dbReference type="Gene3D" id="2.60.120.10">
    <property type="entry name" value="Jelly Rolls"/>
    <property type="match status" value="1"/>
</dbReference>
<dbReference type="Pfam" id="PF00027">
    <property type="entry name" value="cNMP_binding"/>
    <property type="match status" value="1"/>
</dbReference>
<dbReference type="EMBL" id="JAWLNX010000016">
    <property type="protein sequence ID" value="MEB3370132.1"/>
    <property type="molecule type" value="Genomic_DNA"/>
</dbReference>
<dbReference type="PROSITE" id="PS50042">
    <property type="entry name" value="CNMP_BINDING_3"/>
    <property type="match status" value="1"/>
</dbReference>
<dbReference type="SUPFAM" id="SSF51206">
    <property type="entry name" value="cAMP-binding domain-like"/>
    <property type="match status" value="1"/>
</dbReference>
<dbReference type="SMART" id="SM00100">
    <property type="entry name" value="cNMP"/>
    <property type="match status" value="1"/>
</dbReference>